<dbReference type="KEGG" id="hhg:XM38_008030"/>
<dbReference type="AlphaFoldDB" id="A0A1Z3HHX7"/>
<sequence length="53" mass="6152">MNPGVLIMTPYRSNAEIIVSGNRRPPQFTSYYFRPDLSLDQYKCFGLGVIYYV</sequence>
<accession>A0A1Z3HHX7</accession>
<organism evidence="1 2">
    <name type="scientific">Halomicronema hongdechloris C2206</name>
    <dbReference type="NCBI Taxonomy" id="1641165"/>
    <lineage>
        <taxon>Bacteria</taxon>
        <taxon>Bacillati</taxon>
        <taxon>Cyanobacteriota</taxon>
        <taxon>Cyanophyceae</taxon>
        <taxon>Nodosilineales</taxon>
        <taxon>Nodosilineaceae</taxon>
        <taxon>Halomicronema</taxon>
    </lineage>
</organism>
<dbReference type="Proteomes" id="UP000191901">
    <property type="component" value="Chromosome"/>
</dbReference>
<proteinExistence type="predicted"/>
<evidence type="ECO:0000313" key="1">
    <source>
        <dbReference type="EMBL" id="ASC69873.1"/>
    </source>
</evidence>
<dbReference type="EMBL" id="CP021983">
    <property type="protein sequence ID" value="ASC69873.1"/>
    <property type="molecule type" value="Genomic_DNA"/>
</dbReference>
<reference evidence="1 2" key="1">
    <citation type="journal article" date="2016" name="Biochim. Biophys. Acta">
        <title>Characterization of red-shifted phycobilisomes isolated from the chlorophyll f-containing cyanobacterium Halomicronema hongdechloris.</title>
        <authorList>
            <person name="Li Y."/>
            <person name="Lin Y."/>
            <person name="Garvey C.J."/>
            <person name="Birch D."/>
            <person name="Corkery R.W."/>
            <person name="Loughlin P.C."/>
            <person name="Scheer H."/>
            <person name="Willows R.D."/>
            <person name="Chen M."/>
        </authorList>
    </citation>
    <scope>NUCLEOTIDE SEQUENCE [LARGE SCALE GENOMIC DNA]</scope>
    <source>
        <strain evidence="1 2">C2206</strain>
    </source>
</reference>
<keyword evidence="2" id="KW-1185">Reference proteome</keyword>
<gene>
    <name evidence="1" type="ORF">XM38_008030</name>
</gene>
<evidence type="ECO:0000313" key="2">
    <source>
        <dbReference type="Proteomes" id="UP000191901"/>
    </source>
</evidence>
<protein>
    <submittedName>
        <fullName evidence="1">Uncharacterized protein</fullName>
    </submittedName>
</protein>
<name>A0A1Z3HHX7_9CYAN</name>